<sequence>MTVVNTLQSSETIRVDLGGDVRLLNIGDIVLFRSVTQGQHVLSIESTTCVGTTLDTIFVDGNATLRYLATRNLTSG</sequence>
<reference evidence="1" key="1">
    <citation type="submission" date="2018-05" db="EMBL/GenBank/DDBJ databases">
        <authorList>
            <person name="Lanie J.A."/>
            <person name="Ng W.-L."/>
            <person name="Kazmierczak K.M."/>
            <person name="Andrzejewski T.M."/>
            <person name="Davidsen T.M."/>
            <person name="Wayne K.J."/>
            <person name="Tettelin H."/>
            <person name="Glass J.I."/>
            <person name="Rusch D."/>
            <person name="Podicherti R."/>
            <person name="Tsui H.-C.T."/>
            <person name="Winkler M.E."/>
        </authorList>
    </citation>
    <scope>NUCLEOTIDE SEQUENCE</scope>
</reference>
<proteinExistence type="predicted"/>
<protein>
    <submittedName>
        <fullName evidence="1">Uncharacterized protein</fullName>
    </submittedName>
</protein>
<evidence type="ECO:0000313" key="1">
    <source>
        <dbReference type="EMBL" id="SVC58165.1"/>
    </source>
</evidence>
<dbReference type="AlphaFoldDB" id="A0A382NCW5"/>
<feature type="non-terminal residue" evidence="1">
    <location>
        <position position="76"/>
    </location>
</feature>
<organism evidence="1">
    <name type="scientific">marine metagenome</name>
    <dbReference type="NCBI Taxonomy" id="408172"/>
    <lineage>
        <taxon>unclassified sequences</taxon>
        <taxon>metagenomes</taxon>
        <taxon>ecological metagenomes</taxon>
    </lineage>
</organism>
<accession>A0A382NCW5</accession>
<name>A0A382NCW5_9ZZZZ</name>
<dbReference type="EMBL" id="UINC01099131">
    <property type="protein sequence ID" value="SVC58165.1"/>
    <property type="molecule type" value="Genomic_DNA"/>
</dbReference>
<gene>
    <name evidence="1" type="ORF">METZ01_LOCUS311019</name>
</gene>